<dbReference type="Gene3D" id="2.60.120.200">
    <property type="match status" value="1"/>
</dbReference>
<feature type="transmembrane region" description="Helical" evidence="3">
    <location>
        <begin position="282"/>
        <end position="306"/>
    </location>
</feature>
<gene>
    <name evidence="5" type="ORF">COLO4_29552</name>
</gene>
<keyword evidence="3" id="KW-1133">Transmembrane helix</keyword>
<reference evidence="6" key="1">
    <citation type="submission" date="2013-09" db="EMBL/GenBank/DDBJ databases">
        <title>Corchorus olitorius genome sequencing.</title>
        <authorList>
            <person name="Alam M."/>
            <person name="Haque M.S."/>
            <person name="Islam M.S."/>
            <person name="Emdad E.M."/>
            <person name="Islam M.M."/>
            <person name="Ahmed B."/>
            <person name="Halim A."/>
            <person name="Hossen Q.M.M."/>
            <person name="Hossain M.Z."/>
            <person name="Ahmed R."/>
            <person name="Khan M.M."/>
            <person name="Islam R."/>
            <person name="Rashid M.M."/>
            <person name="Khan S.A."/>
            <person name="Rahman M.S."/>
            <person name="Alam M."/>
            <person name="Yahiya A.S."/>
            <person name="Khan M.S."/>
            <person name="Azam M.S."/>
            <person name="Haque T."/>
            <person name="Lashkar M.Z.H."/>
            <person name="Akhand A.I."/>
            <person name="Morshed G."/>
            <person name="Roy S."/>
            <person name="Uddin K.S."/>
            <person name="Rabeya T."/>
            <person name="Hossain A.S."/>
            <person name="Chowdhury A."/>
            <person name="Snigdha A.R."/>
            <person name="Mortoza M.S."/>
            <person name="Matin S.A."/>
            <person name="Hoque S.M.E."/>
            <person name="Islam M.K."/>
            <person name="Roy D.K."/>
            <person name="Haider R."/>
            <person name="Moosa M.M."/>
            <person name="Elias S.M."/>
            <person name="Hasan A.M."/>
            <person name="Jahan S."/>
            <person name="Shafiuddin M."/>
            <person name="Mahmood N."/>
            <person name="Shommy N.S."/>
        </authorList>
    </citation>
    <scope>NUCLEOTIDE SEQUENCE [LARGE SCALE GENOMIC DNA]</scope>
    <source>
        <strain evidence="6">cv. O-4</strain>
    </source>
</reference>
<evidence type="ECO:0000256" key="3">
    <source>
        <dbReference type="SAM" id="Phobius"/>
    </source>
</evidence>
<dbReference type="InterPro" id="IPR019825">
    <property type="entry name" value="Lectin_legB_Mn/Ca_BS"/>
</dbReference>
<name>A0A1R3HE40_9ROSI</name>
<dbReference type="EMBL" id="AWUE01020371">
    <property type="protein sequence ID" value="OMO68614.1"/>
    <property type="molecule type" value="Genomic_DNA"/>
</dbReference>
<dbReference type="STRING" id="93759.A0A1R3HE40"/>
<dbReference type="FunFam" id="2.60.120.200:FF:000103">
    <property type="entry name" value="L-type lectin-domain containing receptor kinase IX.1"/>
    <property type="match status" value="1"/>
</dbReference>
<dbReference type="Pfam" id="PF00139">
    <property type="entry name" value="Lectin_legB"/>
    <property type="match status" value="1"/>
</dbReference>
<feature type="domain" description="Legume lectin" evidence="4">
    <location>
        <begin position="39"/>
        <end position="272"/>
    </location>
</feature>
<protein>
    <recommendedName>
        <fullName evidence="4">Legume lectin domain-containing protein</fullName>
    </recommendedName>
</protein>
<dbReference type="InterPro" id="IPR001220">
    <property type="entry name" value="Legume_lectin_dom"/>
</dbReference>
<proteinExistence type="inferred from homology"/>
<dbReference type="SUPFAM" id="SSF49899">
    <property type="entry name" value="Concanavalin A-like lectins/glucanases"/>
    <property type="match status" value="1"/>
</dbReference>
<dbReference type="CDD" id="cd06899">
    <property type="entry name" value="lectin_legume_LecRK_Arcelin_ConA"/>
    <property type="match status" value="1"/>
</dbReference>
<dbReference type="PANTHER" id="PTHR32401:SF47">
    <property type="entry name" value="LEGUME LECTIN DOMAIN-CONTAINING PROTEIN"/>
    <property type="match status" value="1"/>
</dbReference>
<comment type="caution">
    <text evidence="5">The sequence shown here is derived from an EMBL/GenBank/DDBJ whole genome shotgun (WGS) entry which is preliminary data.</text>
</comment>
<keyword evidence="3" id="KW-0472">Membrane</keyword>
<evidence type="ECO:0000313" key="6">
    <source>
        <dbReference type="Proteomes" id="UP000187203"/>
    </source>
</evidence>
<evidence type="ECO:0000313" key="5">
    <source>
        <dbReference type="EMBL" id="OMO68614.1"/>
    </source>
</evidence>
<dbReference type="InterPro" id="IPR013320">
    <property type="entry name" value="ConA-like_dom_sf"/>
</dbReference>
<dbReference type="AlphaFoldDB" id="A0A1R3HE40"/>
<evidence type="ECO:0000256" key="1">
    <source>
        <dbReference type="ARBA" id="ARBA00007606"/>
    </source>
</evidence>
<sequence length="356" mass="40140">MADEYKFDRLRVTTWETDLICLIIDQVSLLAYLESFIIITSFDANANNIIYEGDAKPSLGSIELNTIDYSCRVGRALYYEPIRLWDSSTMKVADFSTHFSFTINTRNITPYGNGFAFFLAPVTHQIPLNSMGGYLGLLNSTSSTNSAASQNHIITVEFDSYVNPDWDPPTEHVGINNNSMRSAVYVPWNAGMYSNLVANVWITYNATATNLSVFWTYDEHPVFEGNSSLSYKIDLMKHLPEWVKIGFSAATGQYAEYNTINSWEFTSNLDGSNGRRRNRKTYVFLLVAACSVALVFGLAMAAWLLMKRTKPEPCKDDDHPSGSDRVQPLLPIVFPYQELYAATNGFAVDRRMVSRK</sequence>
<dbReference type="PROSITE" id="PS00307">
    <property type="entry name" value="LECTIN_LEGUME_BETA"/>
    <property type="match status" value="1"/>
</dbReference>
<accession>A0A1R3HE40</accession>
<dbReference type="OrthoDB" id="4062651at2759"/>
<dbReference type="InterPro" id="IPR000985">
    <property type="entry name" value="Lectin_LegA_CS"/>
</dbReference>
<keyword evidence="2" id="KW-0430">Lectin</keyword>
<evidence type="ECO:0000256" key="2">
    <source>
        <dbReference type="ARBA" id="ARBA00022734"/>
    </source>
</evidence>
<evidence type="ECO:0000259" key="4">
    <source>
        <dbReference type="Pfam" id="PF00139"/>
    </source>
</evidence>
<dbReference type="InterPro" id="IPR050258">
    <property type="entry name" value="Leguminous_Lectin"/>
</dbReference>
<dbReference type="GO" id="GO:0030246">
    <property type="term" value="F:carbohydrate binding"/>
    <property type="evidence" value="ECO:0007669"/>
    <property type="project" value="UniProtKB-KW"/>
</dbReference>
<comment type="similarity">
    <text evidence="1">Belongs to the leguminous lectin family.</text>
</comment>
<dbReference type="Proteomes" id="UP000187203">
    <property type="component" value="Unassembled WGS sequence"/>
</dbReference>
<keyword evidence="6" id="KW-1185">Reference proteome</keyword>
<dbReference type="PANTHER" id="PTHR32401">
    <property type="entry name" value="CONCANAVALIN A-LIKE LECTIN FAMILY PROTEIN"/>
    <property type="match status" value="1"/>
</dbReference>
<organism evidence="5 6">
    <name type="scientific">Corchorus olitorius</name>
    <dbReference type="NCBI Taxonomy" id="93759"/>
    <lineage>
        <taxon>Eukaryota</taxon>
        <taxon>Viridiplantae</taxon>
        <taxon>Streptophyta</taxon>
        <taxon>Embryophyta</taxon>
        <taxon>Tracheophyta</taxon>
        <taxon>Spermatophyta</taxon>
        <taxon>Magnoliopsida</taxon>
        <taxon>eudicotyledons</taxon>
        <taxon>Gunneridae</taxon>
        <taxon>Pentapetalae</taxon>
        <taxon>rosids</taxon>
        <taxon>malvids</taxon>
        <taxon>Malvales</taxon>
        <taxon>Malvaceae</taxon>
        <taxon>Grewioideae</taxon>
        <taxon>Apeibeae</taxon>
        <taxon>Corchorus</taxon>
    </lineage>
</organism>
<dbReference type="PROSITE" id="PS00308">
    <property type="entry name" value="LECTIN_LEGUME_ALPHA"/>
    <property type="match status" value="1"/>
</dbReference>
<keyword evidence="3" id="KW-0812">Transmembrane</keyword>